<gene>
    <name evidence="2" type="ORF">BJX63DRAFT_392539</name>
</gene>
<organism evidence="2 3">
    <name type="scientific">Aspergillus granulosus</name>
    <dbReference type="NCBI Taxonomy" id="176169"/>
    <lineage>
        <taxon>Eukaryota</taxon>
        <taxon>Fungi</taxon>
        <taxon>Dikarya</taxon>
        <taxon>Ascomycota</taxon>
        <taxon>Pezizomycotina</taxon>
        <taxon>Eurotiomycetes</taxon>
        <taxon>Eurotiomycetidae</taxon>
        <taxon>Eurotiales</taxon>
        <taxon>Aspergillaceae</taxon>
        <taxon>Aspergillus</taxon>
        <taxon>Aspergillus subgen. Nidulantes</taxon>
    </lineage>
</organism>
<keyword evidence="3" id="KW-1185">Reference proteome</keyword>
<dbReference type="EMBL" id="JBFXLT010000034">
    <property type="protein sequence ID" value="KAL2814246.1"/>
    <property type="molecule type" value="Genomic_DNA"/>
</dbReference>
<reference evidence="2 3" key="1">
    <citation type="submission" date="2024-07" db="EMBL/GenBank/DDBJ databases">
        <title>Section-level genome sequencing and comparative genomics of Aspergillus sections Usti and Cavernicolus.</title>
        <authorList>
            <consortium name="Lawrence Berkeley National Laboratory"/>
            <person name="Nybo J.L."/>
            <person name="Vesth T.C."/>
            <person name="Theobald S."/>
            <person name="Frisvad J.C."/>
            <person name="Larsen T.O."/>
            <person name="Kjaerboelling I."/>
            <person name="Rothschild-Mancinelli K."/>
            <person name="Lyhne E.K."/>
            <person name="Kogle M.E."/>
            <person name="Barry K."/>
            <person name="Clum A."/>
            <person name="Na H."/>
            <person name="Ledsgaard L."/>
            <person name="Lin J."/>
            <person name="Lipzen A."/>
            <person name="Kuo A."/>
            <person name="Riley R."/>
            <person name="Mondo S."/>
            <person name="Labutti K."/>
            <person name="Haridas S."/>
            <person name="Pangalinan J."/>
            <person name="Salamov A.A."/>
            <person name="Simmons B.A."/>
            <person name="Magnuson J.K."/>
            <person name="Chen J."/>
            <person name="Drula E."/>
            <person name="Henrissat B."/>
            <person name="Wiebenga A."/>
            <person name="Lubbers R.J."/>
            <person name="Gomes A.C."/>
            <person name="Makela M.R."/>
            <person name="Stajich J."/>
            <person name="Grigoriev I.V."/>
            <person name="Mortensen U.H."/>
            <person name="De Vries R.P."/>
            <person name="Baker S.E."/>
            <person name="Andersen M.R."/>
        </authorList>
    </citation>
    <scope>NUCLEOTIDE SEQUENCE [LARGE SCALE GENOMIC DNA]</scope>
    <source>
        <strain evidence="2 3">CBS 588.65</strain>
    </source>
</reference>
<feature type="domain" description="F-box" evidence="1">
    <location>
        <begin position="1"/>
        <end position="46"/>
    </location>
</feature>
<dbReference type="InterPro" id="IPR001810">
    <property type="entry name" value="F-box_dom"/>
</dbReference>
<dbReference type="Pfam" id="PF12937">
    <property type="entry name" value="F-box-like"/>
    <property type="match status" value="1"/>
</dbReference>
<accession>A0ABR4HFI7</accession>
<dbReference type="SUPFAM" id="SSF81383">
    <property type="entry name" value="F-box domain"/>
    <property type="match status" value="1"/>
</dbReference>
<dbReference type="PROSITE" id="PS50181">
    <property type="entry name" value="FBOX"/>
    <property type="match status" value="1"/>
</dbReference>
<proteinExistence type="predicted"/>
<dbReference type="InterPro" id="IPR036047">
    <property type="entry name" value="F-box-like_dom_sf"/>
</dbReference>
<dbReference type="SMART" id="SM00256">
    <property type="entry name" value="FBOX"/>
    <property type="match status" value="1"/>
</dbReference>
<evidence type="ECO:0000313" key="2">
    <source>
        <dbReference type="EMBL" id="KAL2814246.1"/>
    </source>
</evidence>
<name>A0ABR4HFI7_9EURO</name>
<dbReference type="Proteomes" id="UP001610334">
    <property type="component" value="Unassembled WGS sequence"/>
</dbReference>
<evidence type="ECO:0000259" key="1">
    <source>
        <dbReference type="PROSITE" id="PS50181"/>
    </source>
</evidence>
<protein>
    <recommendedName>
        <fullName evidence="1">F-box domain-containing protein</fullName>
    </recommendedName>
</protein>
<evidence type="ECO:0000313" key="3">
    <source>
        <dbReference type="Proteomes" id="UP001610334"/>
    </source>
</evidence>
<comment type="caution">
    <text evidence="2">The sequence shown here is derived from an EMBL/GenBank/DDBJ whole genome shotgun (WGS) entry which is preliminary data.</text>
</comment>
<sequence length="71" mass="8315">MILLDLPHELLLLIVEFMEYSWDINSLGRVSRSLHAILNPYLWQNKNQYSRISTLLWSVKHPSSGRRPVAP</sequence>